<organism evidence="4 5">
    <name type="scientific">Nyssa sinensis</name>
    <dbReference type="NCBI Taxonomy" id="561372"/>
    <lineage>
        <taxon>Eukaryota</taxon>
        <taxon>Viridiplantae</taxon>
        <taxon>Streptophyta</taxon>
        <taxon>Embryophyta</taxon>
        <taxon>Tracheophyta</taxon>
        <taxon>Spermatophyta</taxon>
        <taxon>Magnoliopsida</taxon>
        <taxon>eudicotyledons</taxon>
        <taxon>Gunneridae</taxon>
        <taxon>Pentapetalae</taxon>
        <taxon>asterids</taxon>
        <taxon>Cornales</taxon>
        <taxon>Nyssaceae</taxon>
        <taxon>Nyssa</taxon>
    </lineage>
</organism>
<feature type="region of interest" description="Disordered" evidence="1">
    <location>
        <begin position="310"/>
        <end position="330"/>
    </location>
</feature>
<keyword evidence="2" id="KW-1133">Transmembrane helix</keyword>
<gene>
    <name evidence="4" type="ORF">F0562_026373</name>
</gene>
<keyword evidence="2" id="KW-0472">Membrane</keyword>
<evidence type="ECO:0000256" key="2">
    <source>
        <dbReference type="SAM" id="Phobius"/>
    </source>
</evidence>
<reference evidence="4 5" key="1">
    <citation type="submission" date="2019-09" db="EMBL/GenBank/DDBJ databases">
        <title>A chromosome-level genome assembly of the Chinese tupelo Nyssa sinensis.</title>
        <authorList>
            <person name="Yang X."/>
            <person name="Kang M."/>
            <person name="Yang Y."/>
            <person name="Xiong H."/>
            <person name="Wang M."/>
            <person name="Zhang Z."/>
            <person name="Wang Z."/>
            <person name="Wu H."/>
            <person name="Ma T."/>
            <person name="Liu J."/>
            <person name="Xi Z."/>
        </authorList>
    </citation>
    <scope>NUCLEOTIDE SEQUENCE [LARGE SCALE GENOMIC DNA]</scope>
    <source>
        <strain evidence="4">J267</strain>
        <tissue evidence="4">Leaf</tissue>
    </source>
</reference>
<dbReference type="Proteomes" id="UP000325577">
    <property type="component" value="Linkage Group LG14"/>
</dbReference>
<proteinExistence type="predicted"/>
<dbReference type="EMBL" id="CM018037">
    <property type="protein sequence ID" value="KAA8539681.1"/>
    <property type="molecule type" value="Genomic_DNA"/>
</dbReference>
<sequence>MNNHDRSIIHRRGIIRLHHLLLLFLLLLLLSAATPCTTAQSTAGPSQYDDSFSKPLAIVVVVFVCIIFFLAFFSIYIRGCSDNGSAENSRRFYAYATAVSRRVRSQGSPLGLDPSVIESFPIFVYSAVKDLKMVCRAYLEPCPGDKARRSQFMDSPEEQNQIPEFSSEVRDHVSINVQENRTRDSINEIVNTNQTPKLTRQRVVEKFPRSHSTGHSLVQPGENSERYTLRLPDEIMKQIVSRRLERTTSSVRGYWSGGEEISWLNHEWSDRVGRSDQWVFKMMPPFFSRNSGISSKVSCEGDLSVVDISVKTPPETPDDQVERSSTQLPV</sequence>
<evidence type="ECO:0000256" key="3">
    <source>
        <dbReference type="SAM" id="SignalP"/>
    </source>
</evidence>
<evidence type="ECO:0000313" key="4">
    <source>
        <dbReference type="EMBL" id="KAA8539681.1"/>
    </source>
</evidence>
<evidence type="ECO:0000313" key="5">
    <source>
        <dbReference type="Proteomes" id="UP000325577"/>
    </source>
</evidence>
<name>A0A5J5BEU2_9ASTE</name>
<feature type="transmembrane region" description="Helical" evidence="2">
    <location>
        <begin position="55"/>
        <end position="77"/>
    </location>
</feature>
<accession>A0A5J5BEU2</accession>
<protein>
    <submittedName>
        <fullName evidence="4">Uncharacterized protein</fullName>
    </submittedName>
</protein>
<dbReference type="AlphaFoldDB" id="A0A5J5BEU2"/>
<feature type="signal peptide" evidence="3">
    <location>
        <begin position="1"/>
        <end position="33"/>
    </location>
</feature>
<feature type="chain" id="PRO_5023894867" evidence="3">
    <location>
        <begin position="34"/>
        <end position="330"/>
    </location>
</feature>
<keyword evidence="2" id="KW-0812">Transmembrane</keyword>
<keyword evidence="5" id="KW-1185">Reference proteome</keyword>
<evidence type="ECO:0000256" key="1">
    <source>
        <dbReference type="SAM" id="MobiDB-lite"/>
    </source>
</evidence>
<dbReference type="OrthoDB" id="8062037at2759"/>
<keyword evidence="3" id="KW-0732">Signal</keyword>